<reference evidence="2 3" key="1">
    <citation type="submission" date="2020-07" db="EMBL/GenBank/DDBJ databases">
        <title>Sequencing the genomes of 1000 actinobacteria strains.</title>
        <authorList>
            <person name="Klenk H.-P."/>
        </authorList>
    </citation>
    <scope>NUCLEOTIDE SEQUENCE [LARGE SCALE GENOMIC DNA]</scope>
    <source>
        <strain evidence="2 3">DSM 45772</strain>
    </source>
</reference>
<dbReference type="EMBL" id="JACCBN010000001">
    <property type="protein sequence ID" value="NYD34818.1"/>
    <property type="molecule type" value="Genomic_DNA"/>
</dbReference>
<gene>
    <name evidence="2" type="ORF">BJ983_000920</name>
</gene>
<dbReference type="Proteomes" id="UP000535890">
    <property type="component" value="Unassembled WGS sequence"/>
</dbReference>
<protein>
    <submittedName>
        <fullName evidence="2">Uncharacterized protein</fullName>
    </submittedName>
</protein>
<keyword evidence="1" id="KW-1133">Transmembrane helix</keyword>
<comment type="caution">
    <text evidence="2">The sequence shown here is derived from an EMBL/GenBank/DDBJ whole genome shotgun (WGS) entry which is preliminary data.</text>
</comment>
<organism evidence="2 3">
    <name type="scientific">Actinomycetospora corticicola</name>
    <dbReference type="NCBI Taxonomy" id="663602"/>
    <lineage>
        <taxon>Bacteria</taxon>
        <taxon>Bacillati</taxon>
        <taxon>Actinomycetota</taxon>
        <taxon>Actinomycetes</taxon>
        <taxon>Pseudonocardiales</taxon>
        <taxon>Pseudonocardiaceae</taxon>
        <taxon>Actinomycetospora</taxon>
    </lineage>
</organism>
<sequence>MLTTFRRQRQLARVRPGDGSRLPEFRLWHVFTRTRFGLDLEDHRLDVDIRYGADPNTGHGVARLYRDGVQVARSRLPATFAVSGGVVEIAENEHGLKRVAHVGPDGTTRTLTPHPRTLEGRRAGFDRRFPTTSHALGIVAGLLVLACGAIELLHAAQAVTRRPEVAERVGTLVLPYTLSAGWLTVIGVVGALAAVERALTLRGRLVDRRR</sequence>
<dbReference type="RefSeq" id="WP_179792733.1">
    <property type="nucleotide sequence ID" value="NZ_BAABHP010000003.1"/>
</dbReference>
<evidence type="ECO:0000313" key="3">
    <source>
        <dbReference type="Proteomes" id="UP000535890"/>
    </source>
</evidence>
<accession>A0A7Y9DST6</accession>
<keyword evidence="3" id="KW-1185">Reference proteome</keyword>
<name>A0A7Y9DST6_9PSEU</name>
<dbReference type="AlphaFoldDB" id="A0A7Y9DST6"/>
<feature type="transmembrane region" description="Helical" evidence="1">
    <location>
        <begin position="176"/>
        <end position="195"/>
    </location>
</feature>
<keyword evidence="1" id="KW-0472">Membrane</keyword>
<keyword evidence="1" id="KW-0812">Transmembrane</keyword>
<evidence type="ECO:0000313" key="2">
    <source>
        <dbReference type="EMBL" id="NYD34818.1"/>
    </source>
</evidence>
<proteinExistence type="predicted"/>
<feature type="transmembrane region" description="Helical" evidence="1">
    <location>
        <begin position="135"/>
        <end position="156"/>
    </location>
</feature>
<evidence type="ECO:0000256" key="1">
    <source>
        <dbReference type="SAM" id="Phobius"/>
    </source>
</evidence>